<keyword evidence="2" id="KW-1185">Reference proteome</keyword>
<accession>A0A164V3E4</accession>
<dbReference type="EMBL" id="LRGB01001463">
    <property type="protein sequence ID" value="KZS11928.1"/>
    <property type="molecule type" value="Genomic_DNA"/>
</dbReference>
<protein>
    <submittedName>
        <fullName evidence="1">Uncharacterized protein</fullName>
    </submittedName>
</protein>
<comment type="caution">
    <text evidence="1">The sequence shown here is derived from an EMBL/GenBank/DDBJ whole genome shotgun (WGS) entry which is preliminary data.</text>
</comment>
<proteinExistence type="predicted"/>
<dbReference type="Proteomes" id="UP000076858">
    <property type="component" value="Unassembled WGS sequence"/>
</dbReference>
<reference evidence="1 2" key="1">
    <citation type="submission" date="2016-03" db="EMBL/GenBank/DDBJ databases">
        <title>EvidentialGene: Evidence-directed Construction of Genes on Genomes.</title>
        <authorList>
            <person name="Gilbert D.G."/>
            <person name="Choi J.-H."/>
            <person name="Mockaitis K."/>
            <person name="Colbourne J."/>
            <person name="Pfrender M."/>
        </authorList>
    </citation>
    <scope>NUCLEOTIDE SEQUENCE [LARGE SCALE GENOMIC DNA]</scope>
    <source>
        <strain evidence="1 2">Xinb3</strain>
        <tissue evidence="1">Complete organism</tissue>
    </source>
</reference>
<evidence type="ECO:0000313" key="1">
    <source>
        <dbReference type="EMBL" id="KZS11928.1"/>
    </source>
</evidence>
<organism evidence="1 2">
    <name type="scientific">Daphnia magna</name>
    <dbReference type="NCBI Taxonomy" id="35525"/>
    <lineage>
        <taxon>Eukaryota</taxon>
        <taxon>Metazoa</taxon>
        <taxon>Ecdysozoa</taxon>
        <taxon>Arthropoda</taxon>
        <taxon>Crustacea</taxon>
        <taxon>Branchiopoda</taxon>
        <taxon>Diplostraca</taxon>
        <taxon>Cladocera</taxon>
        <taxon>Anomopoda</taxon>
        <taxon>Daphniidae</taxon>
        <taxon>Daphnia</taxon>
    </lineage>
</organism>
<dbReference type="AlphaFoldDB" id="A0A164V3E4"/>
<name>A0A164V3E4_9CRUS</name>
<sequence>IDILPHFLTIDTRNWQQLLGKNPRGGVNRNVATPVFYYSVGSVCMCDLMWRCMSRCRSRILLNSIGFICGKNILSGRIRSQLTKDSQS</sequence>
<evidence type="ECO:0000313" key="2">
    <source>
        <dbReference type="Proteomes" id="UP000076858"/>
    </source>
</evidence>
<gene>
    <name evidence="1" type="ORF">APZ42_023286</name>
</gene>
<feature type="non-terminal residue" evidence="1">
    <location>
        <position position="1"/>
    </location>
</feature>